<dbReference type="OrthoDB" id="7014670at2"/>
<reference evidence="1 2" key="1">
    <citation type="submission" date="2018-05" db="EMBL/GenBank/DDBJ databases">
        <title>Genomic Encyclopedia of Type Strains, Phase IV (KMG-IV): sequencing the most valuable type-strain genomes for metagenomic binning, comparative biology and taxonomic classification.</title>
        <authorList>
            <person name="Goeker M."/>
        </authorList>
    </citation>
    <scope>NUCLEOTIDE SEQUENCE [LARGE SCALE GENOMIC DNA]</scope>
    <source>
        <strain evidence="1 2">DSM 18773</strain>
    </source>
</reference>
<proteinExistence type="predicted"/>
<dbReference type="Proteomes" id="UP000245634">
    <property type="component" value="Unassembled WGS sequence"/>
</dbReference>
<dbReference type="EMBL" id="QGGL01000005">
    <property type="protein sequence ID" value="PWK14453.1"/>
    <property type="molecule type" value="Genomic_DNA"/>
</dbReference>
<accession>A0A316DD68</accession>
<keyword evidence="2" id="KW-1185">Reference proteome</keyword>
<name>A0A316DD68_9BACL</name>
<evidence type="ECO:0000313" key="2">
    <source>
        <dbReference type="Proteomes" id="UP000245634"/>
    </source>
</evidence>
<protein>
    <submittedName>
        <fullName evidence="1">Uncharacterized protein</fullName>
    </submittedName>
</protein>
<dbReference type="AlphaFoldDB" id="A0A316DD68"/>
<dbReference type="RefSeq" id="WP_109687966.1">
    <property type="nucleotide sequence ID" value="NZ_QGGL01000005.1"/>
</dbReference>
<sequence>MTVCYTLTIEESEVIQSPTEDSFVGGQPKLPFEHEIPCCRDCGAEQSFFFQVAFPEKHVWCGRSMAVFMCTACVEEETLIPRMLNAPLLGADIPAGFLDDYQTNFRILIFESSRGVLKTTYQERVKFKRISLVETDDPKRNDHKLGGEPNWLLGDETPNTYNSTQRMAFLMQLLEGYMFEIGSDAPQQLKLGLGTVPVPMNKPFYRLFLKNQLYFFGTVDQDHPLVYILTQV</sequence>
<organism evidence="1 2">
    <name type="scientific">Tumebacillus permanentifrigoris</name>
    <dbReference type="NCBI Taxonomy" id="378543"/>
    <lineage>
        <taxon>Bacteria</taxon>
        <taxon>Bacillati</taxon>
        <taxon>Bacillota</taxon>
        <taxon>Bacilli</taxon>
        <taxon>Bacillales</taxon>
        <taxon>Alicyclobacillaceae</taxon>
        <taxon>Tumebacillus</taxon>
    </lineage>
</organism>
<comment type="caution">
    <text evidence="1">The sequence shown here is derived from an EMBL/GenBank/DDBJ whole genome shotgun (WGS) entry which is preliminary data.</text>
</comment>
<evidence type="ECO:0000313" key="1">
    <source>
        <dbReference type="EMBL" id="PWK14453.1"/>
    </source>
</evidence>
<gene>
    <name evidence="1" type="ORF">C7459_105211</name>
</gene>